<dbReference type="AlphaFoldDB" id="A0A7R9R0B0"/>
<organism evidence="3">
    <name type="scientific">Oppiella nova</name>
    <dbReference type="NCBI Taxonomy" id="334625"/>
    <lineage>
        <taxon>Eukaryota</taxon>
        <taxon>Metazoa</taxon>
        <taxon>Ecdysozoa</taxon>
        <taxon>Arthropoda</taxon>
        <taxon>Chelicerata</taxon>
        <taxon>Arachnida</taxon>
        <taxon>Acari</taxon>
        <taxon>Acariformes</taxon>
        <taxon>Sarcoptiformes</taxon>
        <taxon>Oribatida</taxon>
        <taxon>Brachypylina</taxon>
        <taxon>Oppioidea</taxon>
        <taxon>Oppiidae</taxon>
        <taxon>Oppiella</taxon>
    </lineage>
</organism>
<dbReference type="InterPro" id="IPR031736">
    <property type="entry name" value="REXO1-like_dom"/>
</dbReference>
<protein>
    <recommendedName>
        <fullName evidence="2">RNA exonuclease 1 homolog-like domain-containing protein</fullName>
    </recommendedName>
</protein>
<dbReference type="EMBL" id="CAJPVJ010036432">
    <property type="protein sequence ID" value="CAG2181274.1"/>
    <property type="molecule type" value="Genomic_DNA"/>
</dbReference>
<evidence type="ECO:0000313" key="5">
    <source>
        <dbReference type="Proteomes" id="UP000728032"/>
    </source>
</evidence>
<feature type="region of interest" description="Disordered" evidence="1">
    <location>
        <begin position="71"/>
        <end position="91"/>
    </location>
</feature>
<dbReference type="Pfam" id="PF15870">
    <property type="entry name" value="EloA-BP1"/>
    <property type="match status" value="1"/>
</dbReference>
<proteinExistence type="predicted"/>
<dbReference type="OrthoDB" id="206335at2759"/>
<sequence>RPVLLGGVGNKLPLKTRQNCLNKFIDEYLTFCGEEEAFKRGLSSEKSVYDRSKTENIYKVFAVHEVKKIRTQSESSKTGSSPQKPMTADEMKRLGNRVVSHEAILNGKISGTFSIEKRQQRV</sequence>
<evidence type="ECO:0000313" key="3">
    <source>
        <dbReference type="EMBL" id="CAD7664120.1"/>
    </source>
</evidence>
<feature type="compositionally biased region" description="Polar residues" evidence="1">
    <location>
        <begin position="72"/>
        <end position="84"/>
    </location>
</feature>
<feature type="non-terminal residue" evidence="3">
    <location>
        <position position="122"/>
    </location>
</feature>
<dbReference type="EMBL" id="OC951257">
    <property type="protein sequence ID" value="CAD7664137.1"/>
    <property type="molecule type" value="Genomic_DNA"/>
</dbReference>
<dbReference type="EMBL" id="OC951173">
    <property type="protein sequence ID" value="CAD7664120.1"/>
    <property type="molecule type" value="Genomic_DNA"/>
</dbReference>
<evidence type="ECO:0000259" key="2">
    <source>
        <dbReference type="Pfam" id="PF15870"/>
    </source>
</evidence>
<name>A0A7R9R0B0_9ACAR</name>
<keyword evidence="5" id="KW-1185">Reference proteome</keyword>
<dbReference type="EMBL" id="CAJPVJ010036348">
    <property type="protein sequence ID" value="CAG2181257.1"/>
    <property type="molecule type" value="Genomic_DNA"/>
</dbReference>
<evidence type="ECO:0000313" key="4">
    <source>
        <dbReference type="EMBL" id="CAD7664137.1"/>
    </source>
</evidence>
<reference evidence="3" key="1">
    <citation type="submission" date="2020-11" db="EMBL/GenBank/DDBJ databases">
        <authorList>
            <person name="Tran Van P."/>
        </authorList>
    </citation>
    <scope>NUCLEOTIDE SEQUENCE</scope>
</reference>
<evidence type="ECO:0000256" key="1">
    <source>
        <dbReference type="SAM" id="MobiDB-lite"/>
    </source>
</evidence>
<accession>A0A7R9R0B0</accession>
<feature type="non-terminal residue" evidence="3">
    <location>
        <position position="1"/>
    </location>
</feature>
<feature type="domain" description="RNA exonuclease 1 homolog-like" evidence="2">
    <location>
        <begin position="1"/>
        <end position="118"/>
    </location>
</feature>
<dbReference type="Proteomes" id="UP000728032">
    <property type="component" value="Unassembled WGS sequence"/>
</dbReference>
<gene>
    <name evidence="3" type="ORF">ONB1V03_LOCUS20678</name>
    <name evidence="4" type="ORF">ONB1V03_LOCUS20695</name>
</gene>